<dbReference type="EMBL" id="CP027433">
    <property type="protein sequence ID" value="AVM02093.1"/>
    <property type="molecule type" value="Genomic_DNA"/>
</dbReference>
<evidence type="ECO:0000256" key="2">
    <source>
        <dbReference type="ARBA" id="ARBA00022679"/>
    </source>
</evidence>
<dbReference type="GO" id="GO:0008757">
    <property type="term" value="F:S-adenosylmethionine-dependent methyltransferase activity"/>
    <property type="evidence" value="ECO:0007669"/>
    <property type="project" value="TreeGrafter"/>
</dbReference>
<dbReference type="KEGG" id="git:C6V83_07555"/>
<dbReference type="InterPro" id="IPR029063">
    <property type="entry name" value="SAM-dependent_MTases_sf"/>
</dbReference>
<keyword evidence="1" id="KW-0489">Methyltransferase</keyword>
<dbReference type="Proteomes" id="UP000239814">
    <property type="component" value="Chromosome"/>
</dbReference>
<keyword evidence="2" id="KW-0808">Transferase</keyword>
<dbReference type="GO" id="GO:0032259">
    <property type="term" value="P:methylation"/>
    <property type="evidence" value="ECO:0007669"/>
    <property type="project" value="UniProtKB-KW"/>
</dbReference>
<keyword evidence="6" id="KW-1185">Reference proteome</keyword>
<dbReference type="CDD" id="cd02440">
    <property type="entry name" value="AdoMet_MTases"/>
    <property type="match status" value="1"/>
</dbReference>
<name>A0A2S0KK97_9ACTN</name>
<keyword evidence="3" id="KW-0949">S-adenosyl-L-methionine</keyword>
<evidence type="ECO:0000313" key="5">
    <source>
        <dbReference type="EMBL" id="AVM02093.1"/>
    </source>
</evidence>
<dbReference type="PANTHER" id="PTHR45875">
    <property type="entry name" value="METHYLTRANSFERASE N6AMT1"/>
    <property type="match status" value="1"/>
</dbReference>
<proteinExistence type="predicted"/>
<protein>
    <recommendedName>
        <fullName evidence="7">Methyltransferase</fullName>
    </recommendedName>
</protein>
<dbReference type="PANTHER" id="PTHR45875:SF1">
    <property type="entry name" value="METHYLTRANSFERASE N6AMT1"/>
    <property type="match status" value="1"/>
</dbReference>
<sequence>MYDDLLPASLAGPRLVLASRSALDRVQHDPLVPEGTEEEAQDYERHHRPGTRNVYRPQADTALLIRALGDVDLTGRRALDLCTGSGVIAAAAVAGGARSVVAVDSCPHAVAAARALRTGPEWAAVHSTVAEFADAEGFDVVTCNPPYVPAPGGAAGPLPGGPAHAWDAGPDGREVLDVLCARAADLVAPGGILLLVQSTLADPDATRRLLEHNGFRVTEAGRGRIPFGPVLRSRRDWLIRSGRVRPGQRWETLTVLRARRDPIPAAVR</sequence>
<dbReference type="GO" id="GO:0035657">
    <property type="term" value="C:eRF1 methyltransferase complex"/>
    <property type="evidence" value="ECO:0007669"/>
    <property type="project" value="TreeGrafter"/>
</dbReference>
<dbReference type="Gene3D" id="3.40.50.150">
    <property type="entry name" value="Vaccinia Virus protein VP39"/>
    <property type="match status" value="1"/>
</dbReference>
<reference evidence="5 6" key="1">
    <citation type="submission" date="2018-03" db="EMBL/GenBank/DDBJ databases">
        <title>Characteristics and genome of n-alkane degrading marine bacteria Gordonia iterans isolated from crude oil contaminated in Tae-an, South Korea.</title>
        <authorList>
            <person name="Lee S.-S."/>
            <person name="Kim H."/>
        </authorList>
    </citation>
    <scope>NUCLEOTIDE SEQUENCE [LARGE SCALE GENOMIC DNA]</scope>
    <source>
        <strain evidence="5 6">Co17</strain>
    </source>
</reference>
<dbReference type="Pfam" id="PF06325">
    <property type="entry name" value="PrmA"/>
    <property type="match status" value="1"/>
</dbReference>
<feature type="region of interest" description="Disordered" evidence="4">
    <location>
        <begin position="27"/>
        <end position="53"/>
    </location>
</feature>
<evidence type="ECO:0008006" key="7">
    <source>
        <dbReference type="Google" id="ProtNLM"/>
    </source>
</evidence>
<dbReference type="GO" id="GO:0008276">
    <property type="term" value="F:protein methyltransferase activity"/>
    <property type="evidence" value="ECO:0007669"/>
    <property type="project" value="TreeGrafter"/>
</dbReference>
<dbReference type="InterPro" id="IPR052190">
    <property type="entry name" value="Euk-Arch_PrmC-MTase"/>
</dbReference>
<gene>
    <name evidence="5" type="ORF">C6V83_07555</name>
</gene>
<evidence type="ECO:0000256" key="4">
    <source>
        <dbReference type="SAM" id="MobiDB-lite"/>
    </source>
</evidence>
<organism evidence="5 6">
    <name type="scientific">Gordonia iterans</name>
    <dbReference type="NCBI Taxonomy" id="1004901"/>
    <lineage>
        <taxon>Bacteria</taxon>
        <taxon>Bacillati</taxon>
        <taxon>Actinomycetota</taxon>
        <taxon>Actinomycetes</taxon>
        <taxon>Mycobacteriales</taxon>
        <taxon>Gordoniaceae</taxon>
        <taxon>Gordonia</taxon>
    </lineage>
</organism>
<dbReference type="OrthoDB" id="8746524at2"/>
<accession>A0A2S0KK97</accession>
<evidence type="ECO:0000256" key="1">
    <source>
        <dbReference type="ARBA" id="ARBA00022603"/>
    </source>
</evidence>
<evidence type="ECO:0000256" key="3">
    <source>
        <dbReference type="ARBA" id="ARBA00022691"/>
    </source>
</evidence>
<evidence type="ECO:0000313" key="6">
    <source>
        <dbReference type="Proteomes" id="UP000239814"/>
    </source>
</evidence>
<dbReference type="AlphaFoldDB" id="A0A2S0KK97"/>
<dbReference type="SUPFAM" id="SSF53335">
    <property type="entry name" value="S-adenosyl-L-methionine-dependent methyltransferases"/>
    <property type="match status" value="1"/>
</dbReference>